<organism evidence="2 3">
    <name type="scientific">Streptomyces phyllanthi</name>
    <dbReference type="NCBI Taxonomy" id="1803180"/>
    <lineage>
        <taxon>Bacteria</taxon>
        <taxon>Bacillati</taxon>
        <taxon>Actinomycetota</taxon>
        <taxon>Actinomycetes</taxon>
        <taxon>Kitasatosporales</taxon>
        <taxon>Streptomycetaceae</taxon>
        <taxon>Streptomyces</taxon>
    </lineage>
</organism>
<dbReference type="OrthoDB" id="3691787at2"/>
<comment type="caution">
    <text evidence="2">The sequence shown here is derived from an EMBL/GenBank/DDBJ whole genome shotgun (WGS) entry which is preliminary data.</text>
</comment>
<evidence type="ECO:0000256" key="1">
    <source>
        <dbReference type="SAM" id="MobiDB-lite"/>
    </source>
</evidence>
<evidence type="ECO:0000313" key="2">
    <source>
        <dbReference type="EMBL" id="MPY38502.1"/>
    </source>
</evidence>
<dbReference type="Proteomes" id="UP000326979">
    <property type="component" value="Unassembled WGS sequence"/>
</dbReference>
<accession>A0A5N8VUP7</accession>
<protein>
    <submittedName>
        <fullName evidence="2">Uncharacterized protein</fullName>
    </submittedName>
</protein>
<feature type="compositionally biased region" description="Basic residues" evidence="1">
    <location>
        <begin position="86"/>
        <end position="98"/>
    </location>
</feature>
<keyword evidence="3" id="KW-1185">Reference proteome</keyword>
<evidence type="ECO:0000313" key="3">
    <source>
        <dbReference type="Proteomes" id="UP000326979"/>
    </source>
</evidence>
<proteinExistence type="predicted"/>
<reference evidence="2 3" key="1">
    <citation type="submission" date="2019-07" db="EMBL/GenBank/DDBJ databases">
        <title>New species of Amycolatopsis and Streptomyces.</title>
        <authorList>
            <person name="Duangmal K."/>
            <person name="Teo W.F.A."/>
            <person name="Lipun K."/>
        </authorList>
    </citation>
    <scope>NUCLEOTIDE SEQUENCE [LARGE SCALE GENOMIC DNA]</scope>
    <source>
        <strain evidence="2 3">TISTR 2346</strain>
    </source>
</reference>
<dbReference type="EMBL" id="VJZE01000002">
    <property type="protein sequence ID" value="MPY38502.1"/>
    <property type="molecule type" value="Genomic_DNA"/>
</dbReference>
<feature type="region of interest" description="Disordered" evidence="1">
    <location>
        <begin position="79"/>
        <end position="98"/>
    </location>
</feature>
<name>A0A5N8VUP7_9ACTN</name>
<dbReference type="AlphaFoldDB" id="A0A5N8VUP7"/>
<gene>
    <name evidence="2" type="ORF">FNH04_00535</name>
</gene>
<sequence length="98" mass="10555">MSATPTSRVETVQDLIELLSSCAPNAAPRLATCPNFPFAHFMGGITQGVDEDGHLAVFLGESGQQGYLPHNVAVSLGWAPSPTPPTRRRRTVRATRLR</sequence>